<accession>A0A6L4WVJ1</accession>
<dbReference type="Proteomes" id="UP000472839">
    <property type="component" value="Unassembled WGS sequence"/>
</dbReference>
<protein>
    <submittedName>
        <fullName evidence="1">WYL domain-containing protein</fullName>
    </submittedName>
</protein>
<name>A0A6L4WVJ1_9BACT</name>
<dbReference type="EMBL" id="WFKK01000006">
    <property type="protein sequence ID" value="KAB7890367.1"/>
    <property type="molecule type" value="Genomic_DNA"/>
</dbReference>
<organism evidence="1 2">
    <name type="scientific">Poseidonibacter ostreae</name>
    <dbReference type="NCBI Taxonomy" id="2654171"/>
    <lineage>
        <taxon>Bacteria</taxon>
        <taxon>Pseudomonadati</taxon>
        <taxon>Campylobacterota</taxon>
        <taxon>Epsilonproteobacteria</taxon>
        <taxon>Campylobacterales</taxon>
        <taxon>Arcobacteraceae</taxon>
        <taxon>Poseidonibacter</taxon>
    </lineage>
</organism>
<evidence type="ECO:0000313" key="2">
    <source>
        <dbReference type="Proteomes" id="UP000472839"/>
    </source>
</evidence>
<gene>
    <name evidence="1" type="ORF">GBG19_03435</name>
</gene>
<evidence type="ECO:0000313" key="1">
    <source>
        <dbReference type="EMBL" id="KAB7890367.1"/>
    </source>
</evidence>
<dbReference type="PROSITE" id="PS52050">
    <property type="entry name" value="WYL"/>
    <property type="match status" value="1"/>
</dbReference>
<sequence>MFKNAIKDNCVLEVEYKKAGKEIETKIIRPHTVFSNGFTYYVYITYDELNEDNIGEERTFAFNAIGKIKPVNYLNNEVLKKVQKGNAYGSFKKDKFVLLNLNKYSANFFKREILFNNDAYEIIDEDFGTESITVKMYYNSIFEIVKIIQQWMPQIKIQNDSELKQEVYSIIQKNISNLLEE</sequence>
<proteinExistence type="predicted"/>
<comment type="caution">
    <text evidence="1">The sequence shown here is derived from an EMBL/GenBank/DDBJ whole genome shotgun (WGS) entry which is preliminary data.</text>
</comment>
<dbReference type="AlphaFoldDB" id="A0A6L4WVJ1"/>
<reference evidence="1 2" key="1">
    <citation type="submission" date="2019-10" db="EMBL/GenBank/DDBJ databases">
        <title>Poseidonibacter ostreae sp. nov., isolated from the gut of the Ostrea denselamellosa.</title>
        <authorList>
            <person name="Choi A."/>
        </authorList>
    </citation>
    <scope>NUCLEOTIDE SEQUENCE [LARGE SCALE GENOMIC DNA]</scope>
    <source>
        <strain evidence="1 2">SJOD-M-33</strain>
    </source>
</reference>